<keyword evidence="3" id="KW-1185">Reference proteome</keyword>
<organism evidence="2 3">
    <name type="scientific">Aspergillus welwitschiae</name>
    <dbReference type="NCBI Taxonomy" id="1341132"/>
    <lineage>
        <taxon>Eukaryota</taxon>
        <taxon>Fungi</taxon>
        <taxon>Dikarya</taxon>
        <taxon>Ascomycota</taxon>
        <taxon>Pezizomycotina</taxon>
        <taxon>Eurotiomycetes</taxon>
        <taxon>Eurotiomycetidae</taxon>
        <taxon>Eurotiales</taxon>
        <taxon>Aspergillaceae</taxon>
        <taxon>Aspergillus</taxon>
        <taxon>Aspergillus subgen. Circumdati</taxon>
    </lineage>
</organism>
<dbReference type="Proteomes" id="UP000253729">
    <property type="component" value="Unassembled WGS sequence"/>
</dbReference>
<dbReference type="GeneID" id="38138054"/>
<evidence type="ECO:0000256" key="1">
    <source>
        <dbReference type="SAM" id="MobiDB-lite"/>
    </source>
</evidence>
<reference evidence="2 3" key="1">
    <citation type="submission" date="2018-07" db="EMBL/GenBank/DDBJ databases">
        <title>The genomes of Aspergillus section Nigri reveals drivers in fungal speciation.</title>
        <authorList>
            <consortium name="DOE Joint Genome Institute"/>
            <person name="Vesth T.C."/>
            <person name="Nybo J."/>
            <person name="Theobald S."/>
            <person name="Brandl J."/>
            <person name="Frisvad J.C."/>
            <person name="Nielsen K.F."/>
            <person name="Lyhne E.K."/>
            <person name="Kogle M.E."/>
            <person name="Kuo A."/>
            <person name="Riley R."/>
            <person name="Clum A."/>
            <person name="Nolan M."/>
            <person name="Lipzen A."/>
            <person name="Salamov A."/>
            <person name="Henrissat B."/>
            <person name="Wiebenga A."/>
            <person name="De vries R.P."/>
            <person name="Grigoriev I.V."/>
            <person name="Mortensen U.H."/>
            <person name="Andersen M.R."/>
            <person name="Baker S.E."/>
        </authorList>
    </citation>
    <scope>NUCLEOTIDE SEQUENCE [LARGE SCALE GENOMIC DNA]</scope>
    <source>
        <strain evidence="2 3">CBS 139.54b</strain>
    </source>
</reference>
<dbReference type="RefSeq" id="XP_026620919.1">
    <property type="nucleotide sequence ID" value="XM_026769698.1"/>
</dbReference>
<dbReference type="AlphaFoldDB" id="A0A3F3PLV2"/>
<feature type="compositionally biased region" description="Basic and acidic residues" evidence="1">
    <location>
        <begin position="95"/>
        <end position="125"/>
    </location>
</feature>
<name>A0A3F3PLV2_9EURO</name>
<evidence type="ECO:0000313" key="3">
    <source>
        <dbReference type="Proteomes" id="UP000253729"/>
    </source>
</evidence>
<feature type="region of interest" description="Disordered" evidence="1">
    <location>
        <begin position="91"/>
        <end position="161"/>
    </location>
</feature>
<evidence type="ECO:0000313" key="2">
    <source>
        <dbReference type="EMBL" id="RDH27897.1"/>
    </source>
</evidence>
<protein>
    <submittedName>
        <fullName evidence="2">Uncharacterized protein</fullName>
    </submittedName>
</protein>
<proteinExistence type="predicted"/>
<dbReference type="EMBL" id="KZ852082">
    <property type="protein sequence ID" value="RDH27897.1"/>
    <property type="molecule type" value="Genomic_DNA"/>
</dbReference>
<accession>A0A3F3PLV2</accession>
<feature type="compositionally biased region" description="Polar residues" evidence="1">
    <location>
        <begin position="148"/>
        <end position="159"/>
    </location>
</feature>
<gene>
    <name evidence="2" type="ORF">BDQ94DRAFT_163223</name>
</gene>
<sequence length="401" mass="44631">MRIHFRRGQARSGEVNLYSDECDGQSQEWYNGDDPNAGRHWVMHPKSRGTMIISEGEGRGEGVGAQVTMTRTMTYNQEDCAGGDPAVMLVPSPEPVDKRKALPGLHTRERKAMRGESESERDREGGQAPEPLGWSRMRPSTPDDVTLAGQSTTMDSSDGSIGAPFRSLKTEHQRPSIYSGRCLPFLPFAVTIVWVDKEVFIIRTFLNSHAPNSHDDGEIAVEPEMKVTLDSEVGEPLSDGGAGKNSLRSAELPRCPARRRLWDLRDRGSVGTSRPCNSRSLALEVIPRTFSSALRPFFAMEDTGNTGNTQTLTFESFLRTITPCDRPFGSAWRVADIMRSRMYCPMLPITMRLMLASRPAIRQANAGRCCKSTIQGRDCSEYKPSRRYRCTLVTKLADAKH</sequence>